<keyword evidence="3" id="KW-1185">Reference proteome</keyword>
<organism evidence="2 3">
    <name type="scientific">Emergomyces africanus</name>
    <dbReference type="NCBI Taxonomy" id="1955775"/>
    <lineage>
        <taxon>Eukaryota</taxon>
        <taxon>Fungi</taxon>
        <taxon>Dikarya</taxon>
        <taxon>Ascomycota</taxon>
        <taxon>Pezizomycotina</taxon>
        <taxon>Eurotiomycetes</taxon>
        <taxon>Eurotiomycetidae</taxon>
        <taxon>Onygenales</taxon>
        <taxon>Ajellomycetaceae</taxon>
        <taxon>Emergomyces</taxon>
    </lineage>
</organism>
<gene>
    <name evidence="2" type="ORF">ACJ72_05382</name>
</gene>
<proteinExistence type="predicted"/>
<dbReference type="EMBL" id="LGUA01000744">
    <property type="protein sequence ID" value="OAX80287.1"/>
    <property type="molecule type" value="Genomic_DNA"/>
</dbReference>
<dbReference type="Proteomes" id="UP000091918">
    <property type="component" value="Unassembled WGS sequence"/>
</dbReference>
<evidence type="ECO:0000256" key="1">
    <source>
        <dbReference type="SAM" id="MobiDB-lite"/>
    </source>
</evidence>
<accession>A0A1B7NUJ5</accession>
<reference evidence="2 3" key="1">
    <citation type="submission" date="2015-07" db="EMBL/GenBank/DDBJ databases">
        <title>Emmonsia species relationships and genome sequence.</title>
        <authorList>
            <person name="Cuomo C.A."/>
            <person name="Schwartz I.S."/>
            <person name="Kenyon C."/>
            <person name="de Hoog G.S."/>
            <person name="Govender N.P."/>
            <person name="Botha A."/>
            <person name="Moreno L."/>
            <person name="de Vries M."/>
            <person name="Munoz J.F."/>
            <person name="Stielow J.B."/>
        </authorList>
    </citation>
    <scope>NUCLEOTIDE SEQUENCE [LARGE SCALE GENOMIC DNA]</scope>
    <source>
        <strain evidence="2 3">CBS 136260</strain>
    </source>
</reference>
<evidence type="ECO:0000313" key="3">
    <source>
        <dbReference type="Proteomes" id="UP000091918"/>
    </source>
</evidence>
<comment type="caution">
    <text evidence="2">The sequence shown here is derived from an EMBL/GenBank/DDBJ whole genome shotgun (WGS) entry which is preliminary data.</text>
</comment>
<evidence type="ECO:0000313" key="2">
    <source>
        <dbReference type="EMBL" id="OAX80287.1"/>
    </source>
</evidence>
<name>A0A1B7NUJ5_9EURO</name>
<feature type="region of interest" description="Disordered" evidence="1">
    <location>
        <begin position="76"/>
        <end position="100"/>
    </location>
</feature>
<sequence length="100" mass="11014">MEAGFLTTMMISIYHNLITEAAGIYALQPKSKGLNLELIAAPALALNVHQNKQRRRTQEIHPRGSLYSWGIADPDINTEKPSGVEHGPHPDMTPWTVPAS</sequence>
<dbReference type="AlphaFoldDB" id="A0A1B7NUJ5"/>
<protein>
    <submittedName>
        <fullName evidence="2">Uncharacterized protein</fullName>
    </submittedName>
</protein>